<dbReference type="Gene3D" id="3.30.1310.10">
    <property type="entry name" value="Nucleoid-associated protein YbaB-like domain"/>
    <property type="match status" value="1"/>
</dbReference>
<dbReference type="Proteomes" id="UP000193010">
    <property type="component" value="Unassembled WGS sequence"/>
</dbReference>
<reference evidence="1 2" key="1">
    <citation type="submission" date="2016-01" db="EMBL/GenBank/DDBJ databases">
        <title>The new phylogeny of the genus Mycobacterium.</title>
        <authorList>
            <person name="Tarcisio F."/>
            <person name="Conor M."/>
            <person name="Antonella G."/>
            <person name="Elisabetta G."/>
            <person name="Giulia F.S."/>
            <person name="Sara T."/>
            <person name="Anna F."/>
            <person name="Clotilde B."/>
            <person name="Roberto B."/>
            <person name="Veronica D.S."/>
            <person name="Fabio R."/>
            <person name="Monica P."/>
            <person name="Olivier J."/>
            <person name="Enrico T."/>
            <person name="Nicola S."/>
        </authorList>
    </citation>
    <scope>NUCLEOTIDE SEQUENCE [LARGE SCALE GENOMIC DNA]</scope>
    <source>
        <strain evidence="1 2">DSM 44852</strain>
    </source>
</reference>
<organism evidence="1 2">
    <name type="scientific">Mycobacterium florentinum</name>
    <dbReference type="NCBI Taxonomy" id="292462"/>
    <lineage>
        <taxon>Bacteria</taxon>
        <taxon>Bacillati</taxon>
        <taxon>Actinomycetota</taxon>
        <taxon>Actinomycetes</taxon>
        <taxon>Mycobacteriales</taxon>
        <taxon>Mycobacteriaceae</taxon>
        <taxon>Mycobacterium</taxon>
        <taxon>Mycobacterium simiae complex</taxon>
    </lineage>
</organism>
<comment type="caution">
    <text evidence="1">The sequence shown here is derived from an EMBL/GenBank/DDBJ whole genome shotgun (WGS) entry which is preliminary data.</text>
</comment>
<dbReference type="OrthoDB" id="4741720at2"/>
<dbReference type="EMBL" id="LQOV01000004">
    <property type="protein sequence ID" value="ORV56508.1"/>
    <property type="molecule type" value="Genomic_DNA"/>
</dbReference>
<proteinExistence type="predicted"/>
<dbReference type="AlphaFoldDB" id="A0A1X1UII1"/>
<dbReference type="InterPro" id="IPR036894">
    <property type="entry name" value="YbaB-like_sf"/>
</dbReference>
<keyword evidence="2" id="KW-1185">Reference proteome</keyword>
<dbReference type="InterPro" id="IPR004401">
    <property type="entry name" value="YbaB/EbfC"/>
</dbReference>
<evidence type="ECO:0000313" key="2">
    <source>
        <dbReference type="Proteomes" id="UP000193010"/>
    </source>
</evidence>
<dbReference type="STRING" id="292462.AWC05_09840"/>
<evidence type="ECO:0000313" key="1">
    <source>
        <dbReference type="EMBL" id="ORV56508.1"/>
    </source>
</evidence>
<evidence type="ECO:0008006" key="3">
    <source>
        <dbReference type="Google" id="ProtNLM"/>
    </source>
</evidence>
<gene>
    <name evidence="1" type="ORF">AWC05_09840</name>
</gene>
<dbReference type="Pfam" id="PF02575">
    <property type="entry name" value="YbaB_DNA_bd"/>
    <property type="match status" value="1"/>
</dbReference>
<sequence>MTTIQFRGIDEAHTVAVTVDERQRLTGLQITDGLLRLGAETVAQHINEAILEAQAEAIAADGAAQERLFELPDDAAGSLQDVLGFA</sequence>
<dbReference type="RefSeq" id="WP_085219970.1">
    <property type="nucleotide sequence ID" value="NZ_AP022576.1"/>
</dbReference>
<name>A0A1X1UII1_MYCFL</name>
<dbReference type="GO" id="GO:0003677">
    <property type="term" value="F:DNA binding"/>
    <property type="evidence" value="ECO:0007669"/>
    <property type="project" value="InterPro"/>
</dbReference>
<accession>A0A1X1UII1</accession>
<protein>
    <recommendedName>
        <fullName evidence="3">DNA-binding protein</fullName>
    </recommendedName>
</protein>